<gene>
    <name evidence="14" type="ORF">FKW77_001698</name>
</gene>
<dbReference type="EMBL" id="CP042187">
    <property type="protein sequence ID" value="QDS69239.1"/>
    <property type="molecule type" value="Genomic_DNA"/>
</dbReference>
<evidence type="ECO:0000256" key="12">
    <source>
        <dbReference type="ARBA" id="ARBA00023221"/>
    </source>
</evidence>
<feature type="transmembrane region" description="Helical" evidence="13">
    <location>
        <begin position="18"/>
        <end position="37"/>
    </location>
</feature>
<dbReference type="Proteomes" id="UP000316270">
    <property type="component" value="Chromosome 3"/>
</dbReference>
<keyword evidence="12" id="KW-0753">Steroid metabolism</keyword>
<evidence type="ECO:0008006" key="16">
    <source>
        <dbReference type="Google" id="ProtNLM"/>
    </source>
</evidence>
<evidence type="ECO:0000256" key="6">
    <source>
        <dbReference type="ARBA" id="ARBA00022955"/>
    </source>
</evidence>
<proteinExistence type="inferred from homology"/>
<feature type="transmembrane region" description="Helical" evidence="13">
    <location>
        <begin position="125"/>
        <end position="143"/>
    </location>
</feature>
<evidence type="ECO:0000256" key="3">
    <source>
        <dbReference type="ARBA" id="ARBA00022516"/>
    </source>
</evidence>
<evidence type="ECO:0000256" key="8">
    <source>
        <dbReference type="ARBA" id="ARBA00023011"/>
    </source>
</evidence>
<dbReference type="AlphaFoldDB" id="A0A517L0T2"/>
<evidence type="ECO:0000256" key="10">
    <source>
        <dbReference type="ARBA" id="ARBA00023136"/>
    </source>
</evidence>
<evidence type="ECO:0000256" key="5">
    <source>
        <dbReference type="ARBA" id="ARBA00022824"/>
    </source>
</evidence>
<keyword evidence="15" id="KW-1185">Reference proteome</keyword>
<keyword evidence="10 13" id="KW-0472">Membrane</keyword>
<dbReference type="GO" id="GO:0016126">
    <property type="term" value="P:sterol biosynthetic process"/>
    <property type="evidence" value="ECO:0007669"/>
    <property type="project" value="UniProtKB-KW"/>
</dbReference>
<evidence type="ECO:0000256" key="2">
    <source>
        <dbReference type="ARBA" id="ARBA00005377"/>
    </source>
</evidence>
<dbReference type="STRING" id="50376.A0A517L0T2"/>
<evidence type="ECO:0000313" key="14">
    <source>
        <dbReference type="EMBL" id="QDS69239.1"/>
    </source>
</evidence>
<sequence>MDALTSILPQGEGLLPKWLLFVSIVSVANSIQAYTTLKATQKVYLGPANSPRTPNATPSGINSPVTPLSARTFGTWTFITSIVRLYAAYYTSNPQVYQLAFATYAVAFGHFVSEWLVFGTARLGAGLAGPLVVSTGSLVWMWSQWGFYIG</sequence>
<evidence type="ECO:0000256" key="7">
    <source>
        <dbReference type="ARBA" id="ARBA00022989"/>
    </source>
</evidence>
<keyword evidence="6" id="KW-0752">Steroid biosynthesis</keyword>
<dbReference type="OrthoDB" id="6485510at2759"/>
<evidence type="ECO:0000256" key="1">
    <source>
        <dbReference type="ARBA" id="ARBA00004477"/>
    </source>
</evidence>
<keyword evidence="5" id="KW-0256">Endoplasmic reticulum</keyword>
<feature type="transmembrane region" description="Helical" evidence="13">
    <location>
        <begin position="96"/>
        <end position="118"/>
    </location>
</feature>
<comment type="similarity">
    <text evidence="2">Belongs to the ERG28 family.</text>
</comment>
<keyword evidence="3" id="KW-0444">Lipid biosynthesis</keyword>
<evidence type="ECO:0000256" key="9">
    <source>
        <dbReference type="ARBA" id="ARBA00023098"/>
    </source>
</evidence>
<dbReference type="PANTHER" id="PTHR15451:SF19">
    <property type="entry name" value="ERGOSTEROL BIOSYNTHETIC PROTEIN 28 HOMOLOG"/>
    <property type="match status" value="1"/>
</dbReference>
<evidence type="ECO:0000256" key="11">
    <source>
        <dbReference type="ARBA" id="ARBA00023166"/>
    </source>
</evidence>
<dbReference type="PANTHER" id="PTHR15451">
    <property type="entry name" value="ERGOSTEROL BIOSYNTHETIC PROTEIN 28-RELATED"/>
    <property type="match status" value="1"/>
</dbReference>
<evidence type="ECO:0000256" key="13">
    <source>
        <dbReference type="SAM" id="Phobius"/>
    </source>
</evidence>
<keyword evidence="7 13" id="KW-1133">Transmembrane helix</keyword>
<dbReference type="InterPro" id="IPR005352">
    <property type="entry name" value="Erg28"/>
</dbReference>
<dbReference type="Pfam" id="PF03694">
    <property type="entry name" value="Erg28"/>
    <property type="match status" value="1"/>
</dbReference>
<accession>A0A517L0T2</accession>
<keyword evidence="4 13" id="KW-0812">Transmembrane</keyword>
<keyword evidence="9" id="KW-0443">Lipid metabolism</keyword>
<evidence type="ECO:0000256" key="4">
    <source>
        <dbReference type="ARBA" id="ARBA00022692"/>
    </source>
</evidence>
<name>A0A517L0T2_9PEZI</name>
<dbReference type="GO" id="GO:0005789">
    <property type="term" value="C:endoplasmic reticulum membrane"/>
    <property type="evidence" value="ECO:0007669"/>
    <property type="project" value="UniProtKB-SubCell"/>
</dbReference>
<dbReference type="GO" id="GO:0030674">
    <property type="term" value="F:protein-macromolecule adaptor activity"/>
    <property type="evidence" value="ECO:0007669"/>
    <property type="project" value="TreeGrafter"/>
</dbReference>
<keyword evidence="8" id="KW-0756">Sterol biosynthesis</keyword>
<evidence type="ECO:0000313" key="15">
    <source>
        <dbReference type="Proteomes" id="UP000316270"/>
    </source>
</evidence>
<protein>
    <recommendedName>
        <fullName evidence="16">Ergosterol biosynthesis protein</fullName>
    </recommendedName>
</protein>
<reference evidence="14 15" key="1">
    <citation type="submission" date="2019-07" db="EMBL/GenBank/DDBJ databases">
        <title>Finished genome of Venturia effusa.</title>
        <authorList>
            <person name="Young C.A."/>
            <person name="Cox M.P."/>
            <person name="Ganley A.R.D."/>
            <person name="David W.J."/>
        </authorList>
    </citation>
    <scope>NUCLEOTIDE SEQUENCE [LARGE SCALE GENOMIC DNA]</scope>
    <source>
        <strain evidence="15">albino</strain>
    </source>
</reference>
<keyword evidence="11" id="KW-1207">Sterol metabolism</keyword>
<comment type="subcellular location">
    <subcellularLocation>
        <location evidence="1">Endoplasmic reticulum membrane</location>
        <topology evidence="1">Multi-pass membrane protein</topology>
    </subcellularLocation>
</comment>
<organism evidence="14 15">
    <name type="scientific">Venturia effusa</name>
    <dbReference type="NCBI Taxonomy" id="50376"/>
    <lineage>
        <taxon>Eukaryota</taxon>
        <taxon>Fungi</taxon>
        <taxon>Dikarya</taxon>
        <taxon>Ascomycota</taxon>
        <taxon>Pezizomycotina</taxon>
        <taxon>Dothideomycetes</taxon>
        <taxon>Pleosporomycetidae</taxon>
        <taxon>Venturiales</taxon>
        <taxon>Venturiaceae</taxon>
        <taxon>Venturia</taxon>
    </lineage>
</organism>